<protein>
    <submittedName>
        <fullName evidence="1">Helix-turn-helix domain-containing protein</fullName>
    </submittedName>
</protein>
<dbReference type="EMBL" id="JAOXJG010000026">
    <property type="protein sequence ID" value="MCW1241947.1"/>
    <property type="molecule type" value="Genomic_DNA"/>
</dbReference>
<sequence>MTNATTNKHYMSEYANLSQFDSIEVMDETIAIAKSYHAEELSYTQMEVLDFIAQHAVKVVGVAKLLVQTIADAVGKSLRTINYATKKLEDLGILYKVETRRKKSGGLGANVYVVSNTIAEPVAGSVAGSVAECPPSEIPCESKDEQPKIESETLSKTPVKTLIKTLNNKTLKDFEKNNNTNLVKDIDLVETQLFADTPQCLRTAYAGLENDLGNKLTKDIVLAFKKSGLSQKTEWTLQELCTQDDLFATELSTRIRNCVIKHRDGNIHTTLGGYIYTTALEMFKDRLTMIEAPIVDPDEELDLFNNEYASILKNAKIERPTFAMTNVYDSVHTVSNDFNNDDLPY</sequence>
<dbReference type="Proteomes" id="UP001060566">
    <property type="component" value="Unassembled WGS sequence"/>
</dbReference>
<accession>A0ABT3EYQ5</accession>
<keyword evidence="2" id="KW-1185">Reference proteome</keyword>
<proteinExistence type="predicted"/>
<comment type="caution">
    <text evidence="1">The sequence shown here is derived from an EMBL/GenBank/DDBJ whole genome shotgun (WGS) entry which is preliminary data.</text>
</comment>
<dbReference type="GeneID" id="301200808"/>
<name>A0ABT3EYQ5_9BACI</name>
<dbReference type="SUPFAM" id="SSF46785">
    <property type="entry name" value="Winged helix' DNA-binding domain"/>
    <property type="match status" value="1"/>
</dbReference>
<gene>
    <name evidence="1" type="ORF">NGM45_23255</name>
</gene>
<organism evidence="1 2">
    <name type="scientific">Bacillus pretiosus</name>
    <dbReference type="NCBI Taxonomy" id="2983392"/>
    <lineage>
        <taxon>Bacteria</taxon>
        <taxon>Bacillati</taxon>
        <taxon>Bacillota</taxon>
        <taxon>Bacilli</taxon>
        <taxon>Bacillales</taxon>
        <taxon>Bacillaceae</taxon>
        <taxon>Bacillus</taxon>
    </lineage>
</organism>
<dbReference type="InterPro" id="IPR036390">
    <property type="entry name" value="WH_DNA-bd_sf"/>
</dbReference>
<evidence type="ECO:0000313" key="1">
    <source>
        <dbReference type="EMBL" id="MCW1241947.1"/>
    </source>
</evidence>
<dbReference type="RefSeq" id="WP_264462852.1">
    <property type="nucleotide sequence ID" value="NZ_JAOXJG010000026.1"/>
</dbReference>
<evidence type="ECO:0000313" key="2">
    <source>
        <dbReference type="Proteomes" id="UP001060566"/>
    </source>
</evidence>
<reference evidence="1" key="1">
    <citation type="submission" date="2022-10" db="EMBL/GenBank/DDBJ databases">
        <title>De novo draft assembly of the Pseudomonas pretiosus genome isolated from the plants rhizorohere.</title>
        <authorList>
            <person name="Robas M."/>
            <person name="Fernandez V.M."/>
            <person name="Provanza A."/>
            <person name="Jimenez P.A."/>
        </authorList>
    </citation>
    <scope>NUCLEOTIDE SEQUENCE</scope>
    <source>
        <strain evidence="1">SAICEU11T</strain>
    </source>
</reference>